<dbReference type="InterPro" id="IPR058655">
    <property type="entry name" value="Mok11-14/Ags1-like"/>
</dbReference>
<dbReference type="GO" id="GO:0009277">
    <property type="term" value="C:fungal-type cell wall"/>
    <property type="evidence" value="ECO:0007669"/>
    <property type="project" value="TreeGrafter"/>
</dbReference>
<dbReference type="EMBL" id="JABBWM010000098">
    <property type="protein sequence ID" value="KAG2091224.1"/>
    <property type="molecule type" value="Genomic_DNA"/>
</dbReference>
<dbReference type="GO" id="GO:0070600">
    <property type="term" value="P:fungal-type cell wall (1-&gt;3)-alpha-glucan biosynthetic process"/>
    <property type="evidence" value="ECO:0007669"/>
    <property type="project" value="TreeGrafter"/>
</dbReference>
<dbReference type="Proteomes" id="UP000823399">
    <property type="component" value="Unassembled WGS sequence"/>
</dbReference>
<reference evidence="1" key="1">
    <citation type="journal article" date="2020" name="New Phytol.">
        <title>Comparative genomics reveals dynamic genome evolution in host specialist ectomycorrhizal fungi.</title>
        <authorList>
            <person name="Lofgren L.A."/>
            <person name="Nguyen N.H."/>
            <person name="Vilgalys R."/>
            <person name="Ruytinx J."/>
            <person name="Liao H.L."/>
            <person name="Branco S."/>
            <person name="Kuo A."/>
            <person name="LaButti K."/>
            <person name="Lipzen A."/>
            <person name="Andreopoulos W."/>
            <person name="Pangilinan J."/>
            <person name="Riley R."/>
            <person name="Hundley H."/>
            <person name="Na H."/>
            <person name="Barry K."/>
            <person name="Grigoriev I.V."/>
            <person name="Stajich J.E."/>
            <person name="Kennedy P.G."/>
        </authorList>
    </citation>
    <scope>NUCLEOTIDE SEQUENCE</scope>
    <source>
        <strain evidence="1">FC423</strain>
    </source>
</reference>
<dbReference type="SUPFAM" id="SSF51445">
    <property type="entry name" value="(Trans)glycosidases"/>
    <property type="match status" value="1"/>
</dbReference>
<keyword evidence="2" id="KW-1185">Reference proteome</keyword>
<name>A0A9P7JN61_9AGAM</name>
<organism evidence="1 2">
    <name type="scientific">Suillus discolor</name>
    <dbReference type="NCBI Taxonomy" id="1912936"/>
    <lineage>
        <taxon>Eukaryota</taxon>
        <taxon>Fungi</taxon>
        <taxon>Dikarya</taxon>
        <taxon>Basidiomycota</taxon>
        <taxon>Agaricomycotina</taxon>
        <taxon>Agaricomycetes</taxon>
        <taxon>Agaricomycetidae</taxon>
        <taxon>Boletales</taxon>
        <taxon>Suillineae</taxon>
        <taxon>Suillaceae</taxon>
        <taxon>Suillus</taxon>
    </lineage>
</organism>
<proteinExistence type="predicted"/>
<comment type="caution">
    <text evidence="1">The sequence shown here is derived from an EMBL/GenBank/DDBJ whole genome shotgun (WGS) entry which is preliminary data.</text>
</comment>
<accession>A0A9P7JN61</accession>
<dbReference type="GO" id="GO:0047657">
    <property type="term" value="F:alpha-1,3-glucan synthase activity"/>
    <property type="evidence" value="ECO:0007669"/>
    <property type="project" value="TreeGrafter"/>
</dbReference>
<evidence type="ECO:0000313" key="1">
    <source>
        <dbReference type="EMBL" id="KAG2091224.1"/>
    </source>
</evidence>
<evidence type="ECO:0000313" key="2">
    <source>
        <dbReference type="Proteomes" id="UP000823399"/>
    </source>
</evidence>
<dbReference type="GeneID" id="64706026"/>
<sequence length="225" mass="25802">MPSLKARLHPRYGREGHISLRHNILEHDMASRQLFSVLDPHWGTIDDWVNFVDTVPARSMYIMLDFTVGILSDLIGFEGLLKVINIRNTSGQLPVLWQDNGTIHLVKGYDDCHESNLDQYGDMEAFGVHPNWQRELSKFASVQDRLREWKPFVMDKLTTFPSMTIIALDIDDIRVEKSTQLTVDGMTAWHLQLMLVPLSLETWPETWPSRTISTPTLSLLGIKCS</sequence>
<dbReference type="PANTHER" id="PTHR47182:SF2">
    <property type="entry name" value="CELL WALL ALPHA-1,3-GLUCAN SYNTHASE AGS1"/>
    <property type="match status" value="1"/>
</dbReference>
<gene>
    <name evidence="1" type="ORF">F5147DRAFT_823318</name>
</gene>
<dbReference type="OrthoDB" id="2690627at2759"/>
<dbReference type="InterPro" id="IPR017853">
    <property type="entry name" value="GH"/>
</dbReference>
<dbReference type="AlphaFoldDB" id="A0A9P7JN61"/>
<protein>
    <submittedName>
        <fullName evidence="1">Uncharacterized protein</fullName>
    </submittedName>
</protein>
<dbReference type="PANTHER" id="PTHR47182">
    <property type="entry name" value="CELL WALL ALPHA-1,3-GLUCAN SYNTHASE AGS1-RELATED"/>
    <property type="match status" value="1"/>
</dbReference>
<dbReference type="RefSeq" id="XP_041286481.1">
    <property type="nucleotide sequence ID" value="XM_041443767.1"/>
</dbReference>